<evidence type="ECO:0000313" key="2">
    <source>
        <dbReference type="Proteomes" id="UP000188605"/>
    </source>
</evidence>
<dbReference type="EMBL" id="LJDB01000064">
    <property type="protein sequence ID" value="ONI39488.1"/>
    <property type="molecule type" value="Genomic_DNA"/>
</dbReference>
<proteinExistence type="predicted"/>
<evidence type="ECO:0000313" key="1">
    <source>
        <dbReference type="EMBL" id="ONI39488.1"/>
    </source>
</evidence>
<reference evidence="1" key="1">
    <citation type="submission" date="2016-08" db="EMBL/GenBank/DDBJ databases">
        <authorList>
            <person name="Ngugi D.K."/>
            <person name="Miyake S."/>
            <person name="Stingl U."/>
        </authorList>
    </citation>
    <scope>NUCLEOTIDE SEQUENCE</scope>
    <source>
        <strain evidence="1">SCG-B11WGA-EpuloA1</strain>
    </source>
</reference>
<dbReference type="Proteomes" id="UP000188605">
    <property type="component" value="Unassembled WGS sequence"/>
</dbReference>
<comment type="caution">
    <text evidence="1">The sequence shown here is derived from an EMBL/GenBank/DDBJ whole genome shotgun (WGS) entry which is preliminary data.</text>
</comment>
<sequence>MLKKINVPLVALTLLVLFAMIIPIIIMPAQVVSTIGVLYSFITTDLAWLYLLIGIFMVVIAFIMLTTKYGDIKLGGKNAQPHYKTFTWISMMLCSALAAGILIFGMCEWMYYINTTPFGIEPGSIESYEYASAYGMFHWGISAWAFYLMPGIAIGYLYWNKEIGSVRVSLLVGNILKDEKTSHKIMKWIIDILLVLCYFIAIMTTVGIGTPVIGELVSSLIGIENSFGLKISVIIVFCIFFTLSTSGSIAKGMGRISDFNVWLSIGFFIFVLIVGDTTFILNNIVMAIGTNIREFVRMSFNTDAVAQTGFIQGWTIFYWAWYVALAVLCGTWIARTSYGRTFKEITIANCIWAPLACWITFGILGNYGMAKELFEGYNFSGVINELGNNGVTLQVLQTMPFSKICITIFAILIFFNLATSATANGTSLSMYTSSGLKADEEPNPWYKTFWCMMFLILPVGVLFLENSIEGLNVLSTIQSMTTVSSLPVLIALYYLFVAFIKALKTDVEDGTILNYIEENKAYKWKN</sequence>
<accession>A0ACC8XB38</accession>
<name>A0ACC8XB38_9FIRM</name>
<protein>
    <submittedName>
        <fullName evidence="1">BCCT transporter</fullName>
    </submittedName>
</protein>
<organism evidence="1 2">
    <name type="scientific">Candidatus Epulonipiscium fishelsonii</name>
    <dbReference type="NCBI Taxonomy" id="77094"/>
    <lineage>
        <taxon>Bacteria</taxon>
        <taxon>Bacillati</taxon>
        <taxon>Bacillota</taxon>
        <taxon>Clostridia</taxon>
        <taxon>Lachnospirales</taxon>
        <taxon>Lachnospiraceae</taxon>
        <taxon>Candidatus Epulonipiscium</taxon>
    </lineage>
</organism>
<keyword evidence="2" id="KW-1185">Reference proteome</keyword>
<gene>
    <name evidence="1" type="ORF">AN396_08785</name>
</gene>